<evidence type="ECO:0000256" key="1">
    <source>
        <dbReference type="SAM" id="SignalP"/>
    </source>
</evidence>
<dbReference type="EMBL" id="JAMLDX010000002">
    <property type="protein sequence ID" value="MCP3729406.1"/>
    <property type="molecule type" value="Genomic_DNA"/>
</dbReference>
<name>A0A9X2HE28_9SPHN</name>
<feature type="signal peptide" evidence="1">
    <location>
        <begin position="1"/>
        <end position="16"/>
    </location>
</feature>
<comment type="caution">
    <text evidence="2">The sequence shown here is derived from an EMBL/GenBank/DDBJ whole genome shotgun (WGS) entry which is preliminary data.</text>
</comment>
<proteinExistence type="predicted"/>
<organism evidence="2 3">
    <name type="scientific">Sphingomonas tagetis</name>
    <dbReference type="NCBI Taxonomy" id="2949092"/>
    <lineage>
        <taxon>Bacteria</taxon>
        <taxon>Pseudomonadati</taxon>
        <taxon>Pseudomonadota</taxon>
        <taxon>Alphaproteobacteria</taxon>
        <taxon>Sphingomonadales</taxon>
        <taxon>Sphingomonadaceae</taxon>
        <taxon>Sphingomonas</taxon>
    </lineage>
</organism>
<evidence type="ECO:0000313" key="3">
    <source>
        <dbReference type="Proteomes" id="UP001139451"/>
    </source>
</evidence>
<reference evidence="2" key="1">
    <citation type="submission" date="2022-05" db="EMBL/GenBank/DDBJ databases">
        <title>Sphingomonas sp. strain MG17 Genome sequencing and assembly.</title>
        <authorList>
            <person name="Kim I."/>
        </authorList>
    </citation>
    <scope>NUCLEOTIDE SEQUENCE</scope>
    <source>
        <strain evidence="2">MG17</strain>
    </source>
</reference>
<dbReference type="RefSeq" id="WP_254291397.1">
    <property type="nucleotide sequence ID" value="NZ_JAMLDX010000002.1"/>
</dbReference>
<dbReference type="Proteomes" id="UP001139451">
    <property type="component" value="Unassembled WGS sequence"/>
</dbReference>
<sequence length="77" mass="7761">MSAVAAFAIIAAAAQATPSPLFDAFKAACFNVRQFDGVGKAALAAGWTEVTPASADPRIAAILAKGLDAVKKEEPTA</sequence>
<evidence type="ECO:0000313" key="2">
    <source>
        <dbReference type="EMBL" id="MCP3729406.1"/>
    </source>
</evidence>
<accession>A0A9X2HE28</accession>
<dbReference type="AlphaFoldDB" id="A0A9X2HE28"/>
<feature type="chain" id="PRO_5040971365" evidence="1">
    <location>
        <begin position="17"/>
        <end position="77"/>
    </location>
</feature>
<keyword evidence="1" id="KW-0732">Signal</keyword>
<gene>
    <name evidence="2" type="ORF">M9978_03100</name>
</gene>
<protein>
    <submittedName>
        <fullName evidence="2">Uncharacterized protein</fullName>
    </submittedName>
</protein>
<keyword evidence="3" id="KW-1185">Reference proteome</keyword>